<evidence type="ECO:0000259" key="2">
    <source>
        <dbReference type="Pfam" id="PF07000"/>
    </source>
</evidence>
<sequence length="378" mass="42442">MESQGFIIENEYFNKLKLGQNLQESIDKLENKISGIHKLRSKVKQEIYFLQKKKDTDTLKKEHIVCSNLMHYEALVSKLLRTESPNSVLEVFHYNSKDGAKKIVIDIVSEKKTRWCKVIARNPKALSQISKGEGEYQRKSVLDHAVEFLECAQQNLILFSPPQVEFHFSCGVERNLAEELVENGIYVNGTIIDDDFLNEAQICNSLMPPIKCNPVSRVNLDVTAMIAYVSAVTNGHAHKKLRGNVLNQQAAWERQSPVKPVLDQFFEGMELYSCETAMNSFLTILNTLGGDGEKNRSAEFCSRITVVPDVPCISLKEGGQIKPRSLVIFGTGQALKAITVTSNSAFVRAANTQGIHLDTFIHQPRALTERKEIGDISE</sequence>
<dbReference type="Pfam" id="PF18474">
    <property type="entry name" value="DUF5614"/>
    <property type="match status" value="1"/>
</dbReference>
<evidence type="ECO:0008006" key="5">
    <source>
        <dbReference type="Google" id="ProtNLM"/>
    </source>
</evidence>
<comment type="similarity">
    <text evidence="1">Belongs to the UPF0415 family.</text>
</comment>
<dbReference type="InterPro" id="IPR041076">
    <property type="entry name" value="DUF5614"/>
</dbReference>
<dbReference type="AlphaFoldDB" id="A0A0P4VPM6"/>
<proteinExistence type="evidence at transcript level"/>
<evidence type="ECO:0000259" key="3">
    <source>
        <dbReference type="Pfam" id="PF18474"/>
    </source>
</evidence>
<dbReference type="InterPro" id="IPR010733">
    <property type="entry name" value="DUF1308"/>
</dbReference>
<dbReference type="PANTHER" id="PTHR13379:SF0">
    <property type="entry name" value="UPF0415 PROTEIN C7ORF25"/>
    <property type="match status" value="1"/>
</dbReference>
<reference evidence="4" key="1">
    <citation type="journal article" date="2016" name="PLoS Negl. Trop. Dis.">
        <title>A Deep Insight into the Sialome of Rhodnius neglectus, a Vector of Chagas Disease.</title>
        <authorList>
            <person name="Santiago P.B."/>
            <person name="Assumpcao T.C."/>
            <person name="Araujo C.N."/>
            <person name="Bastos I.M."/>
            <person name="Neves D."/>
            <person name="Silva I.G."/>
            <person name="Charneau S."/>
            <person name="Queiroz R.M."/>
            <person name="Raiol T."/>
            <person name="Oliveira J.V."/>
            <person name="Sousa M.V."/>
            <person name="Calvo E."/>
            <person name="Ribeiro J.M."/>
            <person name="Santana J.M."/>
        </authorList>
    </citation>
    <scope>NUCLEOTIDE SEQUENCE</scope>
    <source>
        <tissue evidence="4">Salivary glands</tissue>
    </source>
</reference>
<evidence type="ECO:0000256" key="1">
    <source>
        <dbReference type="ARBA" id="ARBA00006588"/>
    </source>
</evidence>
<protein>
    <recommendedName>
        <fullName evidence="5">DUF1308 domain-containing protein</fullName>
    </recommendedName>
</protein>
<dbReference type="EMBL" id="GDKW01001646">
    <property type="protein sequence ID" value="JAI54949.1"/>
    <property type="molecule type" value="mRNA"/>
</dbReference>
<dbReference type="PANTHER" id="PTHR13379">
    <property type="entry name" value="UNCHARACTERIZED DUF1308"/>
    <property type="match status" value="1"/>
</dbReference>
<accession>A0A0P4VPM6</accession>
<feature type="domain" description="DUF5614" evidence="3">
    <location>
        <begin position="16"/>
        <end position="197"/>
    </location>
</feature>
<name>A0A0P4VPM6_9HEMI</name>
<evidence type="ECO:0000313" key="4">
    <source>
        <dbReference type="EMBL" id="JAI54949.1"/>
    </source>
</evidence>
<organism evidence="4">
    <name type="scientific">Rhodnius neglectus</name>
    <dbReference type="NCBI Taxonomy" id="72488"/>
    <lineage>
        <taxon>Eukaryota</taxon>
        <taxon>Metazoa</taxon>
        <taxon>Ecdysozoa</taxon>
        <taxon>Arthropoda</taxon>
        <taxon>Hexapoda</taxon>
        <taxon>Insecta</taxon>
        <taxon>Pterygota</taxon>
        <taxon>Neoptera</taxon>
        <taxon>Paraneoptera</taxon>
        <taxon>Hemiptera</taxon>
        <taxon>Heteroptera</taxon>
        <taxon>Panheteroptera</taxon>
        <taxon>Cimicomorpha</taxon>
        <taxon>Reduviidae</taxon>
        <taxon>Triatominae</taxon>
        <taxon>Rhodnius</taxon>
    </lineage>
</organism>
<dbReference type="Pfam" id="PF07000">
    <property type="entry name" value="DUF1308"/>
    <property type="match status" value="1"/>
</dbReference>
<feature type="domain" description="DUF1308" evidence="2">
    <location>
        <begin position="218"/>
        <end position="372"/>
    </location>
</feature>